<gene>
    <name evidence="3" type="ORF">SAMN05421742_1216</name>
</gene>
<reference evidence="4" key="1">
    <citation type="submission" date="2016-10" db="EMBL/GenBank/DDBJ databases">
        <authorList>
            <person name="Varghese N."/>
            <person name="Submissions S."/>
        </authorList>
    </citation>
    <scope>NUCLEOTIDE SEQUENCE [LARGE SCALE GENOMIC DNA]</scope>
    <source>
        <strain evidence="4">930I</strain>
    </source>
</reference>
<organism evidence="3 4">
    <name type="scientific">Roseospirillum parvum</name>
    <dbReference type="NCBI Taxonomy" id="83401"/>
    <lineage>
        <taxon>Bacteria</taxon>
        <taxon>Pseudomonadati</taxon>
        <taxon>Pseudomonadota</taxon>
        <taxon>Alphaproteobacteria</taxon>
        <taxon>Rhodospirillales</taxon>
        <taxon>Rhodospirillaceae</taxon>
        <taxon>Roseospirillum</taxon>
    </lineage>
</organism>
<evidence type="ECO:0000256" key="1">
    <source>
        <dbReference type="SAM" id="MobiDB-lite"/>
    </source>
</evidence>
<proteinExistence type="predicted"/>
<accession>A0A1G8G8Q3</accession>
<dbReference type="Pfam" id="PF03432">
    <property type="entry name" value="Relaxase"/>
    <property type="match status" value="1"/>
</dbReference>
<dbReference type="OrthoDB" id="279005at2"/>
<feature type="compositionally biased region" description="Basic and acidic residues" evidence="1">
    <location>
        <begin position="537"/>
        <end position="550"/>
    </location>
</feature>
<dbReference type="AlphaFoldDB" id="A0A1G8G8Q3"/>
<protein>
    <submittedName>
        <fullName evidence="3">Relaxase/Mobilisation nuclease domain-containing protein</fullName>
    </submittedName>
</protein>
<dbReference type="InterPro" id="IPR005094">
    <property type="entry name" value="Endonuclease_MobA/VirD2"/>
</dbReference>
<evidence type="ECO:0000313" key="4">
    <source>
        <dbReference type="Proteomes" id="UP000217076"/>
    </source>
</evidence>
<evidence type="ECO:0000259" key="2">
    <source>
        <dbReference type="Pfam" id="PF03432"/>
    </source>
</evidence>
<sequence length="550" mass="63826">MRFKIPSRQPTSFRASSLYLAGRSHGHQPSRVAWMFSRNLETEEPSKAAARMEALAAQNTRCKAPRYHFILTFDPADAKKGKVTPEAMREIANEAIERLGLSDHQILVYAHNDTPHPHMHFLVNRIHPRSLRAWSRTDEGRRLTAFCREVAEERGLNVARDLSAERKQQDRSRSISDAEYRIAEREGREPVAPFDRRGLHELRDAVRGDFFAAKSWDDLTGRLADKGYHLRRKGQGLMITDGARVAKLSDLGKGVRFKELEERFALPYDVWHSQQVSRAAMEEMEARPKTHDGMAPEERRRAEAQHRLEQLRTERAGNAVEVLDTVDQDYLYWSGVQASYRDAERRIAVQQRKTERLQADMTRQQQWENTRYKQMMAQLVGLYIDADQARSAWLKLELAHGADVADEIVLQNPQVLGETRDDLTRLDSYAKRRTDKALKALMRQRRSWRDARDRVATAFARIAEQRRALEQAVGEYQALQRAGGDAGWIREVVIEKVKARARALDRVTGEMIHKARLAEERKEQLHRAWRRHAERKRQRERERETRGLGL</sequence>
<dbReference type="STRING" id="83401.SAMN05421742_1216"/>
<keyword evidence="4" id="KW-1185">Reference proteome</keyword>
<feature type="domain" description="MobA/VirD2-like nuclease" evidence="2">
    <location>
        <begin position="33"/>
        <end position="156"/>
    </location>
</feature>
<dbReference type="Proteomes" id="UP000217076">
    <property type="component" value="Unassembled WGS sequence"/>
</dbReference>
<dbReference type="EMBL" id="FNCV01000021">
    <property type="protein sequence ID" value="SDH90775.1"/>
    <property type="molecule type" value="Genomic_DNA"/>
</dbReference>
<name>A0A1G8G8Q3_9PROT</name>
<feature type="region of interest" description="Disordered" evidence="1">
    <location>
        <begin position="531"/>
        <end position="550"/>
    </location>
</feature>
<evidence type="ECO:0000313" key="3">
    <source>
        <dbReference type="EMBL" id="SDH90775.1"/>
    </source>
</evidence>
<dbReference type="RefSeq" id="WP_092622016.1">
    <property type="nucleotide sequence ID" value="NZ_FNCV01000021.1"/>
</dbReference>